<dbReference type="Proteomes" id="UP000217154">
    <property type="component" value="Chromosome"/>
</dbReference>
<feature type="transmembrane region" description="Helical" evidence="1">
    <location>
        <begin position="628"/>
        <end position="650"/>
    </location>
</feature>
<keyword evidence="1" id="KW-0812">Transmembrane</keyword>
<dbReference type="PANTHER" id="PTHR37813:SF1">
    <property type="entry name" value="FELS-2 PROPHAGE PROTEIN"/>
    <property type="match status" value="1"/>
</dbReference>
<dbReference type="EMBL" id="CP023284">
    <property type="protein sequence ID" value="ATA57220.1"/>
    <property type="molecule type" value="Genomic_DNA"/>
</dbReference>
<feature type="transmembrane region" description="Helical" evidence="1">
    <location>
        <begin position="599"/>
        <end position="622"/>
    </location>
</feature>
<dbReference type="PANTHER" id="PTHR37813">
    <property type="entry name" value="FELS-2 PROPHAGE PROTEIN"/>
    <property type="match status" value="1"/>
</dbReference>
<organism evidence="2 3">
    <name type="scientific">Variovorax boronicumulans</name>
    <dbReference type="NCBI Taxonomy" id="436515"/>
    <lineage>
        <taxon>Bacteria</taxon>
        <taxon>Pseudomonadati</taxon>
        <taxon>Pseudomonadota</taxon>
        <taxon>Betaproteobacteria</taxon>
        <taxon>Burkholderiales</taxon>
        <taxon>Comamonadaceae</taxon>
        <taxon>Variovorax</taxon>
    </lineage>
</organism>
<gene>
    <name evidence="2" type="ORF">CKY39_31335</name>
</gene>
<dbReference type="KEGG" id="vbo:CKY39_31335"/>
<name>A0A250DS78_9BURK</name>
<feature type="transmembrane region" description="Helical" evidence="1">
    <location>
        <begin position="560"/>
        <end position="587"/>
    </location>
</feature>
<dbReference type="AlphaFoldDB" id="A0A250DS78"/>
<sequence>MASPLTLKLILAGAAKAAAELKPLDQQSRAAAAGLKQARDALKMLNAQAAQVTGLRKHQAELASQGNALKVLRTNLDSVTRTYGANSDQARALQAQVDKATASYDKQRHALIQLRTAATASGIQNLTADQGRLRSEITSTNTSIAQQKARLEALANVSARKAQLRQGFNNTRATAGHLAMAGASGLATGYGVRRAVTEPLNQIREFDTSTTRIAALGLKPEDTAKAIEYAKRMKTFGTSMNDNMGLMLDATTAFADVHHAEMVMPTLAKMKFANKAVFGAENGQENEAKFMDMLKVIEARNGLNSEADFIKQADMVQRVITATGGRVDSTQWLDFLKTGGLAARGLRDDAMYYQLEPLVQAMGGNRVGTATMSAYQNVYQGKTTKRAANMMESLGLIADPSKVTHDKAGQIAQLGVGAIKGAELFQKSQFEWMEKVLLPTLAEKGITGEKQVLDAIGGIFSNRTASGLFGMMYQMREQIHKNAKLNAGAFGIDQLDTSARSTLSGREVETMARYHDAMKEAGQAILPTYLSLLETVTSAMQGISNFARENPMLASFIGKAVLWVGLLAAGFGALSLGAAALLGPFAVVRYGLGLFGIKAAVLSPVLGLLTRTLGFAATAVMWLGRALLMNPIGLAVTAIATAAFLIYRYWGPISGFFSNLWDRVKGAFSSFWQYLGGSVPAALATVSAAILNWSPIGLFYRAFAAVMQWFGVELPAKFTTFGGQMMQGMVNGITTALGVVREAISGAAESTVNWFKEKLGIRSPSRVFMEAGDNIVEGAAIGIDRSRPMLRAAALGLAGAAAGAMPAMAGDFPLAAGSFDSRPPLSASASGRAGAGVVVQGDTITIHITAAPGADAPALARAIRAELDKRDADKRARMRGAFIDYDN</sequence>
<accession>A0A250DS78</accession>
<evidence type="ECO:0000256" key="1">
    <source>
        <dbReference type="SAM" id="Phobius"/>
    </source>
</evidence>
<keyword evidence="1" id="KW-0472">Membrane</keyword>
<feature type="transmembrane region" description="Helical" evidence="1">
    <location>
        <begin position="671"/>
        <end position="692"/>
    </location>
</feature>
<evidence type="ECO:0000313" key="3">
    <source>
        <dbReference type="Proteomes" id="UP000217154"/>
    </source>
</evidence>
<keyword evidence="1" id="KW-1133">Transmembrane helix</keyword>
<evidence type="ECO:0000313" key="2">
    <source>
        <dbReference type="EMBL" id="ATA57220.1"/>
    </source>
</evidence>
<dbReference type="RefSeq" id="WP_095747178.1">
    <property type="nucleotide sequence ID" value="NZ_CP023284.1"/>
</dbReference>
<protein>
    <submittedName>
        <fullName evidence="2">Phage tail protein</fullName>
    </submittedName>
</protein>
<reference evidence="2 3" key="1">
    <citation type="submission" date="2017-09" db="EMBL/GenBank/DDBJ databases">
        <title>The diverse metabolic capabilities of V. boronicumulans make it an excellent choice for continued studies on novel biodegradation.</title>
        <authorList>
            <person name="Sun S."/>
        </authorList>
    </citation>
    <scope>NUCLEOTIDE SEQUENCE [LARGE SCALE GENOMIC DNA]</scope>
    <source>
        <strain evidence="2 3">J1</strain>
    </source>
</reference>
<proteinExistence type="predicted"/>